<dbReference type="Proteomes" id="UP001501231">
    <property type="component" value="Unassembled WGS sequence"/>
</dbReference>
<comment type="caution">
    <text evidence="1">The sequence shown here is derived from an EMBL/GenBank/DDBJ whole genome shotgun (WGS) entry which is preliminary data.</text>
</comment>
<organism evidence="1 2">
    <name type="scientific">Actinomadura vinacea</name>
    <dbReference type="NCBI Taxonomy" id="115336"/>
    <lineage>
        <taxon>Bacteria</taxon>
        <taxon>Bacillati</taxon>
        <taxon>Actinomycetota</taxon>
        <taxon>Actinomycetes</taxon>
        <taxon>Streptosporangiales</taxon>
        <taxon>Thermomonosporaceae</taxon>
        <taxon>Actinomadura</taxon>
    </lineage>
</organism>
<evidence type="ECO:0008006" key="3">
    <source>
        <dbReference type="Google" id="ProtNLM"/>
    </source>
</evidence>
<sequence length="275" mass="29251">MYAVRKTGHLLVGTDIGRLLCAITGWTAGLLAWRLGDRHVVTVEVDADVAARASANLSSVGLRPRVITGDGALGFKDGQPYDLVDVTCGVDAIPYTWVEQARPGGTVVLPWMPGWAGGHLTKLVVQDGAAAGRFHGECGFMPLRAQRHPDRPFEGDVRESQTSAAPSAFTEGGEGLAIAIAGLLPGVNGHGVTNADGSFRVAARDDESHALATFPPHGKGATVRQRGPRNLFDELEVAVQRWVAWGRPGKDRFGLTVSRDGQYVWLDDSSNPVKA</sequence>
<evidence type="ECO:0000313" key="2">
    <source>
        <dbReference type="Proteomes" id="UP001501231"/>
    </source>
</evidence>
<dbReference type="InterPro" id="IPR029063">
    <property type="entry name" value="SAM-dependent_MTases_sf"/>
</dbReference>
<gene>
    <name evidence="1" type="ORF">GCM10010191_66820</name>
</gene>
<dbReference type="EMBL" id="BAAARW010000026">
    <property type="protein sequence ID" value="GAA2441276.1"/>
    <property type="molecule type" value="Genomic_DNA"/>
</dbReference>
<dbReference type="Gene3D" id="3.40.50.150">
    <property type="entry name" value="Vaccinia Virus protein VP39"/>
    <property type="match status" value="1"/>
</dbReference>
<dbReference type="RefSeq" id="WP_344594414.1">
    <property type="nucleotide sequence ID" value="NZ_BAAARW010000026.1"/>
</dbReference>
<keyword evidence="2" id="KW-1185">Reference proteome</keyword>
<reference evidence="1 2" key="1">
    <citation type="journal article" date="2019" name="Int. J. Syst. Evol. Microbiol.">
        <title>The Global Catalogue of Microorganisms (GCM) 10K type strain sequencing project: providing services to taxonomists for standard genome sequencing and annotation.</title>
        <authorList>
            <consortium name="The Broad Institute Genomics Platform"/>
            <consortium name="The Broad Institute Genome Sequencing Center for Infectious Disease"/>
            <person name="Wu L."/>
            <person name="Ma J."/>
        </authorList>
    </citation>
    <scope>NUCLEOTIDE SEQUENCE [LARGE SCALE GENOMIC DNA]</scope>
    <source>
        <strain evidence="1 2">JCM 3325</strain>
    </source>
</reference>
<proteinExistence type="predicted"/>
<dbReference type="SUPFAM" id="SSF53335">
    <property type="entry name" value="S-adenosyl-L-methionine-dependent methyltransferases"/>
    <property type="match status" value="1"/>
</dbReference>
<evidence type="ECO:0000313" key="1">
    <source>
        <dbReference type="EMBL" id="GAA2441276.1"/>
    </source>
</evidence>
<accession>A0ABN3JY20</accession>
<protein>
    <recommendedName>
        <fullName evidence="3">Protein-L-isoaspartate O-methyltransferase</fullName>
    </recommendedName>
</protein>
<name>A0ABN3JY20_9ACTN</name>
<dbReference type="Pfam" id="PF01135">
    <property type="entry name" value="PCMT"/>
    <property type="match status" value="1"/>
</dbReference>